<accession>A0A2T1DCW2</accession>
<feature type="region of interest" description="Disordered" evidence="1">
    <location>
        <begin position="113"/>
        <end position="136"/>
    </location>
</feature>
<feature type="compositionally biased region" description="Polar residues" evidence="1">
    <location>
        <begin position="120"/>
        <end position="136"/>
    </location>
</feature>
<dbReference type="OrthoDB" id="526441at2"/>
<gene>
    <name evidence="2" type="ORF">C7B65_15830</name>
</gene>
<protein>
    <submittedName>
        <fullName evidence="2">Uncharacterized protein</fullName>
    </submittedName>
</protein>
<dbReference type="AlphaFoldDB" id="A0A2T1DCW2"/>
<sequence>MTVSFPVRQLLWNQKRLCYLPQPFLGQLVFWIVLMGMSPAWSLSLLTARSSASFKQVHPEVKPPEIERLTSVERQDQAEAKLPEQVLSNSNQSLKINNSDSLLLAEVDRPLPTRLKNERSPLTTTQTRSLRSFSTQISQSLTPEKLSRLSRPLPVAQSVCWKLQSAQSSCKFSSGRLTLDLDKPALSQVPLDLMGEVLTNQTPTAPQDPELGVILAKPAQEIDPELGLPRLRERILEPLPLPSAARQPSVYLIARVDYFRTTNVFSGVDPVNDGLIRSGLTVFYAPAIGRNTYLVTSIDGNLIRYSNLGYLNYNELRFRAGVLQRLTPRTFGEIGWSNQQLFATREGLKNALRGDRFLNDNAIRFELSRQDALSKKLSLNTFYQFRISFAEPNDRSRLINSFITSLSYSLSPSFQTAIDYQLAWSHFTQQPRDDVYHQLVARLTYTITSQSQLNVFSGFSFGHSSDSRINFDGFIVGVGVVLNLPLF</sequence>
<dbReference type="RefSeq" id="WP_073069676.1">
    <property type="nucleotide sequence ID" value="NZ_MPPI01000003.1"/>
</dbReference>
<proteinExistence type="predicted"/>
<reference evidence="2 3" key="1">
    <citation type="submission" date="2018-02" db="EMBL/GenBank/DDBJ databases">
        <authorList>
            <person name="Cohen D.B."/>
            <person name="Kent A.D."/>
        </authorList>
    </citation>
    <scope>NUCLEOTIDE SEQUENCE [LARGE SCALE GENOMIC DNA]</scope>
    <source>
        <strain evidence="2 3">ULC007</strain>
    </source>
</reference>
<evidence type="ECO:0000313" key="2">
    <source>
        <dbReference type="EMBL" id="PSB18362.1"/>
    </source>
</evidence>
<dbReference type="Proteomes" id="UP000238634">
    <property type="component" value="Unassembled WGS sequence"/>
</dbReference>
<comment type="caution">
    <text evidence="2">The sequence shown here is derived from an EMBL/GenBank/DDBJ whole genome shotgun (WGS) entry which is preliminary data.</text>
</comment>
<dbReference type="EMBL" id="PVWG01000018">
    <property type="protein sequence ID" value="PSB18362.1"/>
    <property type="molecule type" value="Genomic_DNA"/>
</dbReference>
<keyword evidence="3" id="KW-1185">Reference proteome</keyword>
<evidence type="ECO:0000256" key="1">
    <source>
        <dbReference type="SAM" id="MobiDB-lite"/>
    </source>
</evidence>
<evidence type="ECO:0000313" key="3">
    <source>
        <dbReference type="Proteomes" id="UP000238634"/>
    </source>
</evidence>
<organism evidence="2 3">
    <name type="scientific">Phormidesmis priestleyi ULC007</name>
    <dbReference type="NCBI Taxonomy" id="1920490"/>
    <lineage>
        <taxon>Bacteria</taxon>
        <taxon>Bacillati</taxon>
        <taxon>Cyanobacteriota</taxon>
        <taxon>Cyanophyceae</taxon>
        <taxon>Leptolyngbyales</taxon>
        <taxon>Leptolyngbyaceae</taxon>
        <taxon>Phormidesmis</taxon>
    </lineage>
</organism>
<name>A0A2T1DCW2_9CYAN</name>
<reference evidence="2 3" key="2">
    <citation type="submission" date="2018-03" db="EMBL/GenBank/DDBJ databases">
        <title>The ancient ancestry and fast evolution of plastids.</title>
        <authorList>
            <person name="Moore K.R."/>
            <person name="Magnabosco C."/>
            <person name="Momper L."/>
            <person name="Gold D.A."/>
            <person name="Bosak T."/>
            <person name="Fournier G.P."/>
        </authorList>
    </citation>
    <scope>NUCLEOTIDE SEQUENCE [LARGE SCALE GENOMIC DNA]</scope>
    <source>
        <strain evidence="2 3">ULC007</strain>
    </source>
</reference>